<reference evidence="4 6" key="1">
    <citation type="journal article" date="2017" name="Nature">
        <title>The sunflower genome provides insights into oil metabolism, flowering and Asterid evolution.</title>
        <authorList>
            <person name="Badouin H."/>
            <person name="Gouzy J."/>
            <person name="Grassa C.J."/>
            <person name="Murat F."/>
            <person name="Staton S.E."/>
            <person name="Cottret L."/>
            <person name="Lelandais-Briere C."/>
            <person name="Owens G.L."/>
            <person name="Carrere S."/>
            <person name="Mayjonade B."/>
            <person name="Legrand L."/>
            <person name="Gill N."/>
            <person name="Kane N.C."/>
            <person name="Bowers J.E."/>
            <person name="Hubner S."/>
            <person name="Bellec A."/>
            <person name="Berard A."/>
            <person name="Berges H."/>
            <person name="Blanchet N."/>
            <person name="Boniface M.C."/>
            <person name="Brunel D."/>
            <person name="Catrice O."/>
            <person name="Chaidir N."/>
            <person name="Claudel C."/>
            <person name="Donnadieu C."/>
            <person name="Faraut T."/>
            <person name="Fievet G."/>
            <person name="Helmstetter N."/>
            <person name="King M."/>
            <person name="Knapp S.J."/>
            <person name="Lai Z."/>
            <person name="Le Paslier M.C."/>
            <person name="Lippi Y."/>
            <person name="Lorenzon L."/>
            <person name="Mandel J.R."/>
            <person name="Marage G."/>
            <person name="Marchand G."/>
            <person name="Marquand E."/>
            <person name="Bret-Mestries E."/>
            <person name="Morien E."/>
            <person name="Nambeesan S."/>
            <person name="Nguyen T."/>
            <person name="Pegot-Espagnet P."/>
            <person name="Pouilly N."/>
            <person name="Raftis F."/>
            <person name="Sallet E."/>
            <person name="Schiex T."/>
            <person name="Thomas J."/>
            <person name="Vandecasteele C."/>
            <person name="Vares D."/>
            <person name="Vear F."/>
            <person name="Vautrin S."/>
            <person name="Crespi M."/>
            <person name="Mangin B."/>
            <person name="Burke J.M."/>
            <person name="Salse J."/>
            <person name="Munos S."/>
            <person name="Vincourt P."/>
            <person name="Rieseberg L.H."/>
            <person name="Langlade N.B."/>
        </authorList>
    </citation>
    <scope>NUCLEOTIDE SEQUENCE [LARGE SCALE GENOMIC DNA]</scope>
    <source>
        <strain evidence="6">cv. SF193</strain>
        <tissue evidence="4">Leaves</tissue>
    </source>
</reference>
<dbReference type="PANTHER" id="PTHR31623:SF86">
    <property type="entry name" value="DEACETYLVINDOLINE O-ACETYLTRANSFERASE"/>
    <property type="match status" value="1"/>
</dbReference>
<dbReference type="Gene3D" id="3.30.559.10">
    <property type="entry name" value="Chloramphenicol acetyltransferase-like domain"/>
    <property type="match status" value="1"/>
</dbReference>
<keyword evidence="6" id="KW-1185">Reference proteome</keyword>
<evidence type="ECO:0000256" key="1">
    <source>
        <dbReference type="ARBA" id="ARBA00009861"/>
    </source>
</evidence>
<dbReference type="InParanoid" id="A0A251RUQ6"/>
<dbReference type="OMA" id="IHEPRAH"/>
<dbReference type="Pfam" id="PF02458">
    <property type="entry name" value="Transferase"/>
    <property type="match status" value="1"/>
</dbReference>
<dbReference type="AlphaFoldDB" id="A0A251RUQ6"/>
<accession>A0A251RUQ6</accession>
<evidence type="ECO:0000313" key="5">
    <source>
        <dbReference type="EMBL" id="OTF87970.1"/>
    </source>
</evidence>
<keyword evidence="2 5" id="KW-0808">Transferase</keyword>
<dbReference type="EMBL" id="CM007906">
    <property type="protein sequence ID" value="OTF87970.1"/>
    <property type="molecule type" value="Genomic_DNA"/>
</dbReference>
<dbReference type="PANTHER" id="PTHR31623">
    <property type="entry name" value="F21J9.9"/>
    <property type="match status" value="1"/>
</dbReference>
<evidence type="ECO:0000256" key="3">
    <source>
        <dbReference type="ARBA" id="ARBA00023315"/>
    </source>
</evidence>
<proteinExistence type="inferred from homology"/>
<sequence>MMIGKILRSGRRQLHTIISREIIKPSSPTPSHHRSYNLSQLDQCIPHIYMPLILFYPNNEICSLTADDKARKLKKSLSQTLTQYYPFAGRLHTPTTTYVDCNDEGVVFVEAKHDSLLHKFQHIIEEEDEILVQLFADGMVWQNYPHSYCHIKLVMAALLAHT</sequence>
<dbReference type="InterPro" id="IPR023213">
    <property type="entry name" value="CAT-like_dom_sf"/>
</dbReference>
<dbReference type="EMBL" id="MNCJ02000321">
    <property type="protein sequence ID" value="KAF5803723.1"/>
    <property type="molecule type" value="Genomic_DNA"/>
</dbReference>
<evidence type="ECO:0000313" key="4">
    <source>
        <dbReference type="EMBL" id="KAF5803723.1"/>
    </source>
</evidence>
<organism evidence="5 6">
    <name type="scientific">Helianthus annuus</name>
    <name type="common">Common sunflower</name>
    <dbReference type="NCBI Taxonomy" id="4232"/>
    <lineage>
        <taxon>Eukaryota</taxon>
        <taxon>Viridiplantae</taxon>
        <taxon>Streptophyta</taxon>
        <taxon>Embryophyta</taxon>
        <taxon>Tracheophyta</taxon>
        <taxon>Spermatophyta</taxon>
        <taxon>Magnoliopsida</taxon>
        <taxon>eudicotyledons</taxon>
        <taxon>Gunneridae</taxon>
        <taxon>Pentapetalae</taxon>
        <taxon>asterids</taxon>
        <taxon>campanulids</taxon>
        <taxon>Asterales</taxon>
        <taxon>Asteraceae</taxon>
        <taxon>Asteroideae</taxon>
        <taxon>Heliantheae alliance</taxon>
        <taxon>Heliantheae</taxon>
        <taxon>Helianthus</taxon>
    </lineage>
</organism>
<evidence type="ECO:0000313" key="6">
    <source>
        <dbReference type="Proteomes" id="UP000215914"/>
    </source>
</evidence>
<protein>
    <submittedName>
        <fullName evidence="5">Putative transferase, Chloramphenicol acetyltransferase-like domain protein</fullName>
    </submittedName>
    <submittedName>
        <fullName evidence="4">Vinorine synthase</fullName>
        <ecNumber evidence="4">2.3.1.160</ecNumber>
    </submittedName>
</protein>
<dbReference type="EC" id="2.3.1.160" evidence="4"/>
<dbReference type="GO" id="GO:0050636">
    <property type="term" value="F:vinorine synthase activity"/>
    <property type="evidence" value="ECO:0007669"/>
    <property type="project" value="UniProtKB-EC"/>
</dbReference>
<reference evidence="5" key="2">
    <citation type="submission" date="2017-02" db="EMBL/GenBank/DDBJ databases">
        <title>Sunflower complete genome.</title>
        <authorList>
            <person name="Langlade N."/>
            <person name="Munos S."/>
        </authorList>
    </citation>
    <scope>NUCLEOTIDE SEQUENCE [LARGE SCALE GENOMIC DNA]</scope>
    <source>
        <tissue evidence="5">Leaves</tissue>
    </source>
</reference>
<name>A0A251RUQ6_HELAN</name>
<dbReference type="Gramene" id="mRNA:HanXRQr2_Chr06g0274801">
    <property type="protein sequence ID" value="CDS:HanXRQr2_Chr06g0274801.1"/>
    <property type="gene ID" value="HanXRQr2_Chr06g0274801"/>
</dbReference>
<gene>
    <name evidence="5" type="ORF">HannXRQ_Chr17g0567821</name>
    <name evidence="4" type="ORF">HanXRQr2_Chr06g0274801</name>
</gene>
<dbReference type="Proteomes" id="UP000215914">
    <property type="component" value="Chromosome 17"/>
</dbReference>
<keyword evidence="3 4" id="KW-0012">Acyltransferase</keyword>
<comment type="similarity">
    <text evidence="1">Belongs to the plant acyltransferase family.</text>
</comment>
<reference evidence="4" key="3">
    <citation type="submission" date="2020-06" db="EMBL/GenBank/DDBJ databases">
        <title>Helianthus annuus Genome sequencing and assembly Release 2.</title>
        <authorList>
            <person name="Gouzy J."/>
            <person name="Langlade N."/>
            <person name="Munos S."/>
        </authorList>
    </citation>
    <scope>NUCLEOTIDE SEQUENCE</scope>
    <source>
        <tissue evidence="4">Leaves</tissue>
    </source>
</reference>
<evidence type="ECO:0000256" key="2">
    <source>
        <dbReference type="ARBA" id="ARBA00022679"/>
    </source>
</evidence>